<dbReference type="OrthoDB" id="5022096at2759"/>
<feature type="region of interest" description="Disordered" evidence="6">
    <location>
        <begin position="286"/>
        <end position="312"/>
    </location>
</feature>
<dbReference type="PANTHER" id="PTHR33048">
    <property type="entry name" value="PTH11-LIKE INTEGRAL MEMBRANE PROTEIN (AFU_ORTHOLOGUE AFUA_5G11245)"/>
    <property type="match status" value="1"/>
</dbReference>
<evidence type="ECO:0000256" key="3">
    <source>
        <dbReference type="ARBA" id="ARBA00022989"/>
    </source>
</evidence>
<dbReference type="Proteomes" id="UP000800038">
    <property type="component" value="Unassembled WGS sequence"/>
</dbReference>
<dbReference type="EMBL" id="ML976055">
    <property type="protein sequence ID" value="KAF1940907.1"/>
    <property type="molecule type" value="Genomic_DNA"/>
</dbReference>
<feature type="domain" description="Rhodopsin" evidence="8">
    <location>
        <begin position="37"/>
        <end position="277"/>
    </location>
</feature>
<evidence type="ECO:0000259" key="8">
    <source>
        <dbReference type="Pfam" id="PF20684"/>
    </source>
</evidence>
<feature type="region of interest" description="Disordered" evidence="6">
    <location>
        <begin position="349"/>
        <end position="378"/>
    </location>
</feature>
<feature type="transmembrane region" description="Helical" evidence="7">
    <location>
        <begin position="215"/>
        <end position="235"/>
    </location>
</feature>
<dbReference type="InterPro" id="IPR049326">
    <property type="entry name" value="Rhodopsin_dom_fungi"/>
</dbReference>
<dbReference type="InterPro" id="IPR052337">
    <property type="entry name" value="SAT4-like"/>
</dbReference>
<feature type="transmembrane region" description="Helical" evidence="7">
    <location>
        <begin position="131"/>
        <end position="152"/>
    </location>
</feature>
<protein>
    <recommendedName>
        <fullName evidence="8">Rhodopsin domain-containing protein</fullName>
    </recommendedName>
</protein>
<evidence type="ECO:0000256" key="6">
    <source>
        <dbReference type="SAM" id="MobiDB-lite"/>
    </source>
</evidence>
<dbReference type="GO" id="GO:0016020">
    <property type="term" value="C:membrane"/>
    <property type="evidence" value="ECO:0007669"/>
    <property type="project" value="UniProtKB-SubCell"/>
</dbReference>
<dbReference type="AlphaFoldDB" id="A0A6A5SUY8"/>
<evidence type="ECO:0000256" key="7">
    <source>
        <dbReference type="SAM" id="Phobius"/>
    </source>
</evidence>
<dbReference type="PANTHER" id="PTHR33048:SF167">
    <property type="entry name" value="INTEGRAL MEMBRANE PROTEIN"/>
    <property type="match status" value="1"/>
</dbReference>
<sequence length="417" mass="46143">MPIQLADAAVPPDENQGPNILSATLTVTSVALITVLARLYVRLRMIRNFGWDDYAMISAMSLCIAGQCIIIPEVYFGAGRHIQYIEPEHFKQAFKLNFVTQPLYLFAISLVKISVGFFLLRIAVKPFYKRLIGGIMAFMAFYTCGCFFTIVLQCTDLRVQWDRDVKGTCWTTRTLKSLSYANQGLNIITDLAFSIAIPVPMLWNVQMNKRQKVSLICILGLGVFATAAALVKLYYVSSYGRSGDWMWDSRNLTIWTVIESNVAITAGNLPCLKPLFRTVLGATYGRGSRKTGQSKYLSKPYGPGSNHRSDTKNFKSLTSDGTVGGDFQGYGAPVSAYMLTTIDAADHQGAEANRIRSGRSSPGEENSSTESITRFNDKGHGFVGRGGIAVTTKVDVIETDVYEDGKRRDRARTKEMV</sequence>
<comment type="similarity">
    <text evidence="5">Belongs to the SAT4 family.</text>
</comment>
<comment type="subcellular location">
    <subcellularLocation>
        <location evidence="1">Membrane</location>
        <topology evidence="1">Multi-pass membrane protein</topology>
    </subcellularLocation>
</comment>
<dbReference type="Pfam" id="PF20684">
    <property type="entry name" value="Fung_rhodopsin"/>
    <property type="match status" value="1"/>
</dbReference>
<feature type="transmembrane region" description="Helical" evidence="7">
    <location>
        <begin position="103"/>
        <end position="124"/>
    </location>
</feature>
<feature type="compositionally biased region" description="Polar residues" evidence="6">
    <location>
        <begin position="358"/>
        <end position="374"/>
    </location>
</feature>
<organism evidence="9 10">
    <name type="scientific">Clathrospora elynae</name>
    <dbReference type="NCBI Taxonomy" id="706981"/>
    <lineage>
        <taxon>Eukaryota</taxon>
        <taxon>Fungi</taxon>
        <taxon>Dikarya</taxon>
        <taxon>Ascomycota</taxon>
        <taxon>Pezizomycotina</taxon>
        <taxon>Dothideomycetes</taxon>
        <taxon>Pleosporomycetidae</taxon>
        <taxon>Pleosporales</taxon>
        <taxon>Diademaceae</taxon>
        <taxon>Clathrospora</taxon>
    </lineage>
</organism>
<name>A0A6A5SUY8_9PLEO</name>
<feature type="transmembrane region" description="Helical" evidence="7">
    <location>
        <begin position="53"/>
        <end position="72"/>
    </location>
</feature>
<evidence type="ECO:0000313" key="9">
    <source>
        <dbReference type="EMBL" id="KAF1940907.1"/>
    </source>
</evidence>
<accession>A0A6A5SUY8</accession>
<evidence type="ECO:0000313" key="10">
    <source>
        <dbReference type="Proteomes" id="UP000800038"/>
    </source>
</evidence>
<evidence type="ECO:0000256" key="4">
    <source>
        <dbReference type="ARBA" id="ARBA00023136"/>
    </source>
</evidence>
<feature type="transmembrane region" description="Helical" evidence="7">
    <location>
        <begin position="20"/>
        <end position="41"/>
    </location>
</feature>
<keyword evidence="4 7" id="KW-0472">Membrane</keyword>
<gene>
    <name evidence="9" type="ORF">EJ02DRAFT_378708</name>
</gene>
<feature type="transmembrane region" description="Helical" evidence="7">
    <location>
        <begin position="184"/>
        <end position="203"/>
    </location>
</feature>
<reference evidence="9" key="1">
    <citation type="journal article" date="2020" name="Stud. Mycol.">
        <title>101 Dothideomycetes genomes: a test case for predicting lifestyles and emergence of pathogens.</title>
        <authorList>
            <person name="Haridas S."/>
            <person name="Albert R."/>
            <person name="Binder M."/>
            <person name="Bloem J."/>
            <person name="Labutti K."/>
            <person name="Salamov A."/>
            <person name="Andreopoulos B."/>
            <person name="Baker S."/>
            <person name="Barry K."/>
            <person name="Bills G."/>
            <person name="Bluhm B."/>
            <person name="Cannon C."/>
            <person name="Castanera R."/>
            <person name="Culley D."/>
            <person name="Daum C."/>
            <person name="Ezra D."/>
            <person name="Gonzalez J."/>
            <person name="Henrissat B."/>
            <person name="Kuo A."/>
            <person name="Liang C."/>
            <person name="Lipzen A."/>
            <person name="Lutzoni F."/>
            <person name="Magnuson J."/>
            <person name="Mondo S."/>
            <person name="Nolan M."/>
            <person name="Ohm R."/>
            <person name="Pangilinan J."/>
            <person name="Park H.-J."/>
            <person name="Ramirez L."/>
            <person name="Alfaro M."/>
            <person name="Sun H."/>
            <person name="Tritt A."/>
            <person name="Yoshinaga Y."/>
            <person name="Zwiers L.-H."/>
            <person name="Turgeon B."/>
            <person name="Goodwin S."/>
            <person name="Spatafora J."/>
            <person name="Crous P."/>
            <person name="Grigoriev I."/>
        </authorList>
    </citation>
    <scope>NUCLEOTIDE SEQUENCE</scope>
    <source>
        <strain evidence="9">CBS 161.51</strain>
    </source>
</reference>
<proteinExistence type="inferred from homology"/>
<evidence type="ECO:0000256" key="1">
    <source>
        <dbReference type="ARBA" id="ARBA00004141"/>
    </source>
</evidence>
<keyword evidence="3 7" id="KW-1133">Transmembrane helix</keyword>
<keyword evidence="2 7" id="KW-0812">Transmembrane</keyword>
<keyword evidence="10" id="KW-1185">Reference proteome</keyword>
<evidence type="ECO:0000256" key="5">
    <source>
        <dbReference type="ARBA" id="ARBA00038359"/>
    </source>
</evidence>
<evidence type="ECO:0000256" key="2">
    <source>
        <dbReference type="ARBA" id="ARBA00022692"/>
    </source>
</evidence>